<evidence type="ECO:0000313" key="8">
    <source>
        <dbReference type="Proteomes" id="UP000186551"/>
    </source>
</evidence>
<dbReference type="InterPro" id="IPR033881">
    <property type="entry name" value="vWA_BatA_type"/>
</dbReference>
<dbReference type="Gene3D" id="3.40.50.410">
    <property type="entry name" value="von Willebrand factor, type A domain"/>
    <property type="match status" value="1"/>
</dbReference>
<keyword evidence="2 5" id="KW-0812">Transmembrane</keyword>
<sequence>MLEVSKDLWDWLSLEWFTYSTLRSFDWVYPLALYALPVVPLLFLLKSVLRRNTRQKLDMALFEGRVGLQWSSVLRFLPRLVFMLFTMLVLVALARPQRVNEQLELTSEGIDIVLVLDVSGSMELQDIQPNRLEAAKDVALGFINGRVQDRIGMVVFAGDAYSLAPLTTDYDLLRESIDAIGFKMIQNDGTAIGSALAVAINRMRDSNAKSKVIILISDGENTAGSLDPELAAQLAYGYGIKLYTIGIGKDGQVPYDVDGSGQVLYVETQMDESNLRQIARIGEGQFFRADSRNALQQVFQQINQMEKTEVTEKRFRDTQDYYQVYLKWALLLLLIWMLLKNTFIANVLED</sequence>
<dbReference type="OrthoDB" id="6206554at2"/>
<keyword evidence="3 5" id="KW-1133">Transmembrane helix</keyword>
<organism evidence="7 8">
    <name type="scientific">Pontibacter flavimaris</name>
    <dbReference type="NCBI Taxonomy" id="1797110"/>
    <lineage>
        <taxon>Bacteria</taxon>
        <taxon>Pseudomonadati</taxon>
        <taxon>Bacteroidota</taxon>
        <taxon>Cytophagia</taxon>
        <taxon>Cytophagales</taxon>
        <taxon>Hymenobacteraceae</taxon>
        <taxon>Pontibacter</taxon>
    </lineage>
</organism>
<dbReference type="SMART" id="SM00327">
    <property type="entry name" value="VWA"/>
    <property type="match status" value="1"/>
</dbReference>
<dbReference type="PANTHER" id="PTHR22550:SF5">
    <property type="entry name" value="LEUCINE ZIPPER PROTEIN 4"/>
    <property type="match status" value="1"/>
</dbReference>
<accession>A0A1Q5PHG5</accession>
<dbReference type="RefSeq" id="WP_073851057.1">
    <property type="nucleotide sequence ID" value="NZ_LVWA01000003.1"/>
</dbReference>
<evidence type="ECO:0000256" key="4">
    <source>
        <dbReference type="ARBA" id="ARBA00023136"/>
    </source>
</evidence>
<proteinExistence type="predicted"/>
<protein>
    <recommendedName>
        <fullName evidence="6">VWFA domain-containing protein</fullName>
    </recommendedName>
</protein>
<dbReference type="Pfam" id="PF00092">
    <property type="entry name" value="VWA"/>
    <property type="match status" value="1"/>
</dbReference>
<keyword evidence="8" id="KW-1185">Reference proteome</keyword>
<evidence type="ECO:0000256" key="3">
    <source>
        <dbReference type="ARBA" id="ARBA00022989"/>
    </source>
</evidence>
<dbReference type="Proteomes" id="UP000186551">
    <property type="component" value="Unassembled WGS sequence"/>
</dbReference>
<evidence type="ECO:0000256" key="2">
    <source>
        <dbReference type="ARBA" id="ARBA00022692"/>
    </source>
</evidence>
<dbReference type="PANTHER" id="PTHR22550">
    <property type="entry name" value="SPORE GERMINATION PROTEIN"/>
    <property type="match status" value="1"/>
</dbReference>
<dbReference type="InterPro" id="IPR002035">
    <property type="entry name" value="VWF_A"/>
</dbReference>
<dbReference type="InterPro" id="IPR050768">
    <property type="entry name" value="UPF0353/GerABKA_families"/>
</dbReference>
<keyword evidence="1" id="KW-1003">Cell membrane</keyword>
<evidence type="ECO:0000256" key="5">
    <source>
        <dbReference type="SAM" id="Phobius"/>
    </source>
</evidence>
<dbReference type="PROSITE" id="PS50234">
    <property type="entry name" value="VWFA"/>
    <property type="match status" value="1"/>
</dbReference>
<dbReference type="AlphaFoldDB" id="A0A1Q5PHG5"/>
<evidence type="ECO:0000259" key="6">
    <source>
        <dbReference type="PROSITE" id="PS50234"/>
    </source>
</evidence>
<comment type="caution">
    <text evidence="7">The sequence shown here is derived from an EMBL/GenBank/DDBJ whole genome shotgun (WGS) entry which is preliminary data.</text>
</comment>
<evidence type="ECO:0000313" key="7">
    <source>
        <dbReference type="EMBL" id="OKL41646.1"/>
    </source>
</evidence>
<feature type="domain" description="VWFA" evidence="6">
    <location>
        <begin position="111"/>
        <end position="302"/>
    </location>
</feature>
<reference evidence="7 8" key="1">
    <citation type="submission" date="2016-03" db="EMBL/GenBank/DDBJ databases">
        <title>Genome sequence of Pontibacter sp. nov., of the family cytophagaceae, isolated from marine sediment of the Yellow Sea, China.</title>
        <authorList>
            <person name="Zhang G."/>
            <person name="Zhang R."/>
        </authorList>
    </citation>
    <scope>NUCLEOTIDE SEQUENCE [LARGE SCALE GENOMIC DNA]</scope>
    <source>
        <strain evidence="7 8">S10-8</strain>
    </source>
</reference>
<dbReference type="EMBL" id="LVWA01000003">
    <property type="protein sequence ID" value="OKL41646.1"/>
    <property type="molecule type" value="Genomic_DNA"/>
</dbReference>
<keyword evidence="4 5" id="KW-0472">Membrane</keyword>
<dbReference type="SUPFAM" id="SSF53300">
    <property type="entry name" value="vWA-like"/>
    <property type="match status" value="1"/>
</dbReference>
<feature type="transmembrane region" description="Helical" evidence="5">
    <location>
        <begin position="321"/>
        <end position="339"/>
    </location>
</feature>
<feature type="transmembrane region" description="Helical" evidence="5">
    <location>
        <begin position="27"/>
        <end position="49"/>
    </location>
</feature>
<dbReference type="STRING" id="1797110.A3841_11480"/>
<gene>
    <name evidence="7" type="ORF">A3841_11480</name>
</gene>
<dbReference type="InterPro" id="IPR036465">
    <property type="entry name" value="vWFA_dom_sf"/>
</dbReference>
<evidence type="ECO:0000256" key="1">
    <source>
        <dbReference type="ARBA" id="ARBA00022475"/>
    </source>
</evidence>
<dbReference type="CDD" id="cd01467">
    <property type="entry name" value="vWA_BatA_type"/>
    <property type="match status" value="1"/>
</dbReference>
<name>A0A1Q5PHG5_9BACT</name>